<name>A0A132F0M2_9BURK</name>
<dbReference type="InterPro" id="IPR029753">
    <property type="entry name" value="D-isomer_DH_CS"/>
</dbReference>
<dbReference type="Proteomes" id="UP000061512">
    <property type="component" value="Unassembled WGS sequence"/>
</dbReference>
<reference evidence="7 8" key="1">
    <citation type="submission" date="2015-11" db="EMBL/GenBank/DDBJ databases">
        <title>Expanding the genomic diversity of Burkholderia species for the development of highly accurate diagnostics.</title>
        <authorList>
            <person name="Sahl J."/>
            <person name="Keim P."/>
            <person name="Wagner D."/>
        </authorList>
    </citation>
    <scope>NUCLEOTIDE SEQUENCE [LARGE SCALE GENOMIC DNA]</scope>
    <source>
        <strain evidence="7 8">MSMB574WGS</strain>
    </source>
</reference>
<evidence type="ECO:0000256" key="4">
    <source>
        <dbReference type="RuleBase" id="RU003719"/>
    </source>
</evidence>
<evidence type="ECO:0000313" key="7">
    <source>
        <dbReference type="EMBL" id="KWF64570.1"/>
    </source>
</evidence>
<protein>
    <recommendedName>
        <fullName evidence="9">Hydroxyacid dehydrogenase</fullName>
    </recommendedName>
</protein>
<comment type="similarity">
    <text evidence="1 4">Belongs to the D-isomer specific 2-hydroxyacid dehydrogenase family.</text>
</comment>
<dbReference type="SUPFAM" id="SSF52283">
    <property type="entry name" value="Formate/glycerate dehydrogenase catalytic domain-like"/>
    <property type="match status" value="1"/>
</dbReference>
<evidence type="ECO:0000256" key="1">
    <source>
        <dbReference type="ARBA" id="ARBA00005854"/>
    </source>
</evidence>
<dbReference type="InterPro" id="IPR006139">
    <property type="entry name" value="D-isomer_2_OHA_DH_cat_dom"/>
</dbReference>
<dbReference type="CDD" id="cd12175">
    <property type="entry name" value="2-Hacid_dh_11"/>
    <property type="match status" value="1"/>
</dbReference>
<feature type="domain" description="D-isomer specific 2-hydroxyacid dehydrogenase NAD-binding" evidence="6">
    <location>
        <begin position="107"/>
        <end position="283"/>
    </location>
</feature>
<dbReference type="RefSeq" id="WP_052102301.1">
    <property type="nucleotide sequence ID" value="NZ_JADKRM010000009.1"/>
</dbReference>
<evidence type="ECO:0000259" key="5">
    <source>
        <dbReference type="Pfam" id="PF00389"/>
    </source>
</evidence>
<dbReference type="PANTHER" id="PTHR43761">
    <property type="entry name" value="D-ISOMER SPECIFIC 2-HYDROXYACID DEHYDROGENASE FAMILY PROTEIN (AFU_ORTHOLOGUE AFUA_1G13630)"/>
    <property type="match status" value="1"/>
</dbReference>
<dbReference type="GO" id="GO:0051287">
    <property type="term" value="F:NAD binding"/>
    <property type="evidence" value="ECO:0007669"/>
    <property type="project" value="InterPro"/>
</dbReference>
<dbReference type="PANTHER" id="PTHR43761:SF1">
    <property type="entry name" value="D-ISOMER SPECIFIC 2-HYDROXYACID DEHYDROGENASE CATALYTIC DOMAIN-CONTAINING PROTEIN-RELATED"/>
    <property type="match status" value="1"/>
</dbReference>
<dbReference type="Pfam" id="PF02826">
    <property type="entry name" value="2-Hacid_dh_C"/>
    <property type="match status" value="1"/>
</dbReference>
<keyword evidence="3" id="KW-0520">NAD</keyword>
<evidence type="ECO:0008006" key="9">
    <source>
        <dbReference type="Google" id="ProtNLM"/>
    </source>
</evidence>
<dbReference type="GO" id="GO:0016616">
    <property type="term" value="F:oxidoreductase activity, acting on the CH-OH group of donors, NAD or NADP as acceptor"/>
    <property type="evidence" value="ECO:0007669"/>
    <property type="project" value="InterPro"/>
</dbReference>
<gene>
    <name evidence="7" type="ORF">WT57_20885</name>
</gene>
<accession>A0A132F0M2</accession>
<dbReference type="PROSITE" id="PS00671">
    <property type="entry name" value="D_2_HYDROXYACID_DH_3"/>
    <property type="match status" value="1"/>
</dbReference>
<evidence type="ECO:0000256" key="3">
    <source>
        <dbReference type="ARBA" id="ARBA00023027"/>
    </source>
</evidence>
<proteinExistence type="inferred from homology"/>
<dbReference type="InterPro" id="IPR050418">
    <property type="entry name" value="D-iso_2-hydroxyacid_DH_PdxB"/>
</dbReference>
<keyword evidence="2 4" id="KW-0560">Oxidoreductase</keyword>
<dbReference type="EMBL" id="LPJX01000041">
    <property type="protein sequence ID" value="KWF64570.1"/>
    <property type="molecule type" value="Genomic_DNA"/>
</dbReference>
<comment type="caution">
    <text evidence="7">The sequence shown here is derived from an EMBL/GenBank/DDBJ whole genome shotgun (WGS) entry which is preliminary data.</text>
</comment>
<dbReference type="InterPro" id="IPR006140">
    <property type="entry name" value="D-isomer_DH_NAD-bd"/>
</dbReference>
<evidence type="ECO:0000313" key="8">
    <source>
        <dbReference type="Proteomes" id="UP000061512"/>
    </source>
</evidence>
<feature type="domain" description="D-isomer specific 2-hydroxyacid dehydrogenase catalytic" evidence="5">
    <location>
        <begin position="16"/>
        <end position="314"/>
    </location>
</feature>
<dbReference type="PROSITE" id="PS00670">
    <property type="entry name" value="D_2_HYDROXYACID_DH_2"/>
    <property type="match status" value="1"/>
</dbReference>
<sequence>MKAVLQYRASAAFRARLQERAPVWLEVVCVDETDTLAVHRELSDADVLLHVLEPVTDELLRAAPKLRLVQKIGVGINTIDVEAAKARGVAVANMPGTNSQAVAEHALMLMLAALRRVVYLDAQTRAGNGWTLTPETFDTTGELCGRTVGFVGYGAVPRRLTAALVALGAKVVYYAADSVPDDAATRLPTLDALLRAADIVSLHVPLTRETRNMLNGATLHAMRQGAVLVNTARGELIDEDALAEALRSGRIRAAGIDVFAEEPVRADNPLLTLPNVVATPHIAWLTPETLERSIDVIVENCGRLREGMPLVNQV</sequence>
<organism evidence="7 8">
    <name type="scientific">Burkholderia pseudomultivorans</name>
    <dbReference type="NCBI Taxonomy" id="1207504"/>
    <lineage>
        <taxon>Bacteria</taxon>
        <taxon>Pseudomonadati</taxon>
        <taxon>Pseudomonadota</taxon>
        <taxon>Betaproteobacteria</taxon>
        <taxon>Burkholderiales</taxon>
        <taxon>Burkholderiaceae</taxon>
        <taxon>Burkholderia</taxon>
        <taxon>Burkholderia cepacia complex</taxon>
    </lineage>
</organism>
<evidence type="ECO:0000259" key="6">
    <source>
        <dbReference type="Pfam" id="PF02826"/>
    </source>
</evidence>
<dbReference type="Gene3D" id="3.40.50.720">
    <property type="entry name" value="NAD(P)-binding Rossmann-like Domain"/>
    <property type="match status" value="2"/>
</dbReference>
<evidence type="ECO:0000256" key="2">
    <source>
        <dbReference type="ARBA" id="ARBA00023002"/>
    </source>
</evidence>
<dbReference type="SUPFAM" id="SSF51735">
    <property type="entry name" value="NAD(P)-binding Rossmann-fold domains"/>
    <property type="match status" value="1"/>
</dbReference>
<dbReference type="Pfam" id="PF00389">
    <property type="entry name" value="2-Hacid_dh"/>
    <property type="match status" value="1"/>
</dbReference>
<dbReference type="InterPro" id="IPR036291">
    <property type="entry name" value="NAD(P)-bd_dom_sf"/>
</dbReference>
<dbReference type="AlphaFoldDB" id="A0A132F0M2"/>
<dbReference type="FunFam" id="3.40.50.720:FF:000203">
    <property type="entry name" value="D-3-phosphoglycerate dehydrogenase (SerA)"/>
    <property type="match status" value="1"/>
</dbReference>